<dbReference type="RefSeq" id="WP_183529675.1">
    <property type="nucleotide sequence ID" value="NZ_JACIJM010000007.1"/>
</dbReference>
<sequence>MADDLDRRLMSDFPALKADETILWQGRPDAKLRFGITTMATGIFAVTLVLACLGLATVIDRANTGSYWGILAPGIIAGVAIVMAMPVIDSLIRYYTRYRLTNQRMLIAKPVGTKRASYDIPALDDLIYRNGTPPSIFFSSRTSGRKRTDIGFERITDARDVFIQMRKLAGDTEI</sequence>
<comment type="caution">
    <text evidence="2">The sequence shown here is derived from an EMBL/GenBank/DDBJ whole genome shotgun (WGS) entry which is preliminary data.</text>
</comment>
<accession>A0A7W9EYL6</accession>
<keyword evidence="1" id="KW-0472">Membrane</keyword>
<feature type="transmembrane region" description="Helical" evidence="1">
    <location>
        <begin position="65"/>
        <end position="88"/>
    </location>
</feature>
<dbReference type="AlphaFoldDB" id="A0A7W9EYL6"/>
<organism evidence="2 3">
    <name type="scientific">Yoonia ponticola</name>
    <dbReference type="NCBI Taxonomy" id="1524255"/>
    <lineage>
        <taxon>Bacteria</taxon>
        <taxon>Pseudomonadati</taxon>
        <taxon>Pseudomonadota</taxon>
        <taxon>Alphaproteobacteria</taxon>
        <taxon>Rhodobacterales</taxon>
        <taxon>Paracoccaceae</taxon>
        <taxon>Yoonia</taxon>
    </lineage>
</organism>
<name>A0A7W9EYL6_9RHOB</name>
<evidence type="ECO:0000313" key="2">
    <source>
        <dbReference type="EMBL" id="MBB5722933.1"/>
    </source>
</evidence>
<keyword evidence="1" id="KW-1133">Transmembrane helix</keyword>
<gene>
    <name evidence="2" type="ORF">FHS72_002569</name>
</gene>
<keyword evidence="3" id="KW-1185">Reference proteome</keyword>
<evidence type="ECO:0000256" key="1">
    <source>
        <dbReference type="SAM" id="Phobius"/>
    </source>
</evidence>
<keyword evidence="1" id="KW-0812">Transmembrane</keyword>
<dbReference type="EMBL" id="JACIJM010000007">
    <property type="protein sequence ID" value="MBB5722933.1"/>
    <property type="molecule type" value="Genomic_DNA"/>
</dbReference>
<reference evidence="2 3" key="1">
    <citation type="submission" date="2020-08" db="EMBL/GenBank/DDBJ databases">
        <title>Genomic Encyclopedia of Type Strains, Phase IV (KMG-IV): sequencing the most valuable type-strain genomes for metagenomic binning, comparative biology and taxonomic classification.</title>
        <authorList>
            <person name="Goeker M."/>
        </authorList>
    </citation>
    <scope>NUCLEOTIDE SEQUENCE [LARGE SCALE GENOMIC DNA]</scope>
    <source>
        <strain evidence="2 3">DSM 101064</strain>
    </source>
</reference>
<protein>
    <recommendedName>
        <fullName evidence="4">DUF304 domain-containing protein</fullName>
    </recommendedName>
</protein>
<proteinExistence type="predicted"/>
<feature type="transmembrane region" description="Helical" evidence="1">
    <location>
        <begin position="34"/>
        <end position="59"/>
    </location>
</feature>
<evidence type="ECO:0000313" key="3">
    <source>
        <dbReference type="Proteomes" id="UP000535415"/>
    </source>
</evidence>
<evidence type="ECO:0008006" key="4">
    <source>
        <dbReference type="Google" id="ProtNLM"/>
    </source>
</evidence>
<dbReference type="Proteomes" id="UP000535415">
    <property type="component" value="Unassembled WGS sequence"/>
</dbReference>